<dbReference type="Gene3D" id="1.10.287.410">
    <property type="match status" value="1"/>
</dbReference>
<evidence type="ECO:0000256" key="4">
    <source>
        <dbReference type="ARBA" id="ARBA00022801"/>
    </source>
</evidence>
<keyword evidence="3" id="KW-0645">Protease</keyword>
<keyword evidence="2" id="KW-0121">Carboxypeptidase</keyword>
<dbReference type="GO" id="GO:0004185">
    <property type="term" value="F:serine-type carboxypeptidase activity"/>
    <property type="evidence" value="ECO:0007669"/>
    <property type="project" value="InterPro"/>
</dbReference>
<evidence type="ECO:0000256" key="5">
    <source>
        <dbReference type="ARBA" id="ARBA00023180"/>
    </source>
</evidence>
<reference evidence="7" key="1">
    <citation type="submission" date="2023-04" db="EMBL/GenBank/DDBJ databases">
        <title>Phytophthora fragariaefolia NBRC 109709.</title>
        <authorList>
            <person name="Ichikawa N."/>
            <person name="Sato H."/>
            <person name="Tonouchi N."/>
        </authorList>
    </citation>
    <scope>NUCLEOTIDE SEQUENCE</scope>
    <source>
        <strain evidence="7">NBRC 109709</strain>
    </source>
</reference>
<feature type="transmembrane region" description="Helical" evidence="6">
    <location>
        <begin position="26"/>
        <end position="44"/>
    </location>
</feature>
<dbReference type="InterPro" id="IPR001563">
    <property type="entry name" value="Peptidase_S10"/>
</dbReference>
<dbReference type="PRINTS" id="PR00724">
    <property type="entry name" value="CRBOXYPTASEC"/>
</dbReference>
<dbReference type="AlphaFoldDB" id="A0A9W6XWQ3"/>
<dbReference type="OrthoDB" id="443318at2759"/>
<dbReference type="EMBL" id="BSXT01002156">
    <property type="protein sequence ID" value="GMF47479.1"/>
    <property type="molecule type" value="Genomic_DNA"/>
</dbReference>
<keyword evidence="4" id="KW-0378">Hydrolase</keyword>
<evidence type="ECO:0000256" key="2">
    <source>
        <dbReference type="ARBA" id="ARBA00022645"/>
    </source>
</evidence>
<dbReference type="PANTHER" id="PTHR11802:SF113">
    <property type="entry name" value="SERINE CARBOXYPEPTIDASE CTSA-4.1"/>
    <property type="match status" value="1"/>
</dbReference>
<protein>
    <submittedName>
        <fullName evidence="7">Unnamed protein product</fullName>
    </submittedName>
</protein>
<gene>
    <name evidence="7" type="ORF">Pfra01_001794700</name>
</gene>
<dbReference type="Gene3D" id="3.40.50.1820">
    <property type="entry name" value="alpha/beta hydrolase"/>
    <property type="match status" value="1"/>
</dbReference>
<organism evidence="7 8">
    <name type="scientific">Phytophthora fragariaefolia</name>
    <dbReference type="NCBI Taxonomy" id="1490495"/>
    <lineage>
        <taxon>Eukaryota</taxon>
        <taxon>Sar</taxon>
        <taxon>Stramenopiles</taxon>
        <taxon>Oomycota</taxon>
        <taxon>Peronosporomycetes</taxon>
        <taxon>Peronosporales</taxon>
        <taxon>Peronosporaceae</taxon>
        <taxon>Phytophthora</taxon>
    </lineage>
</organism>
<dbReference type="GO" id="GO:0006508">
    <property type="term" value="P:proteolysis"/>
    <property type="evidence" value="ECO:0007669"/>
    <property type="project" value="UniProtKB-KW"/>
</dbReference>
<dbReference type="InterPro" id="IPR029058">
    <property type="entry name" value="AB_hydrolase_fold"/>
</dbReference>
<keyword evidence="5" id="KW-0325">Glycoprotein</keyword>
<evidence type="ECO:0000313" key="7">
    <source>
        <dbReference type="EMBL" id="GMF47479.1"/>
    </source>
</evidence>
<evidence type="ECO:0000313" key="8">
    <source>
        <dbReference type="Proteomes" id="UP001165121"/>
    </source>
</evidence>
<name>A0A9W6XWQ3_9STRA</name>
<dbReference type="PANTHER" id="PTHR11802">
    <property type="entry name" value="SERINE PROTEASE FAMILY S10 SERINE CARBOXYPEPTIDASE"/>
    <property type="match status" value="1"/>
</dbReference>
<keyword evidence="6" id="KW-0812">Transmembrane</keyword>
<keyword evidence="6" id="KW-1133">Transmembrane helix</keyword>
<dbReference type="Proteomes" id="UP001165121">
    <property type="component" value="Unassembled WGS sequence"/>
</dbReference>
<sequence>MATETTPLRHRERLPLPPNADHKKRLAGLAVFAFAMLLIAVLTTTNVGRETHQQAIPQHPIKVVQANPDTSPLNATGHRSRPAPVSKNWFQCGTKTSETGYITMPFNVEDHLFYWFFESRNAPATDPLVLWLTGGGLGCSSLVALLTENGPCRINADATAALNPHSWTSEANVIWLDQPVNVGFSYGGNASAVVNEKNVQQNVYWFLQGFLDKHPEFEGRALFLAGEGYAGHYVPAAAHYIWSENVIVEKAKATIRINLQGVAIGNGLVNPVTQMPRVLDMAVTNSYNISLLSASRLTSAKEAQPVCQELLNVCQTNSSACTGSARYCSNSLLDGMDESHRNKYDIRKKCDSSNPSECYNTTAVTEYLNSKTVREYLNVSDKVSSWQQCSSRAHDNLPSDLIKNVDSYVVDLLNDNSVRVLIYNGDADAVCNWYGSEAWTKQLKWMHQHDFNDAQQHDFKVPGERDFIDVGSVRTFQNQFTFVRVFKAGHMVPRDQPAVALEMINRFLKNQDL</sequence>
<proteinExistence type="inferred from homology"/>
<evidence type="ECO:0000256" key="3">
    <source>
        <dbReference type="ARBA" id="ARBA00022670"/>
    </source>
</evidence>
<keyword evidence="6" id="KW-0472">Membrane</keyword>
<evidence type="ECO:0000256" key="1">
    <source>
        <dbReference type="ARBA" id="ARBA00009431"/>
    </source>
</evidence>
<keyword evidence="8" id="KW-1185">Reference proteome</keyword>
<dbReference type="SUPFAM" id="SSF53474">
    <property type="entry name" value="alpha/beta-Hydrolases"/>
    <property type="match status" value="1"/>
</dbReference>
<evidence type="ECO:0000256" key="6">
    <source>
        <dbReference type="SAM" id="Phobius"/>
    </source>
</evidence>
<accession>A0A9W6XWQ3</accession>
<comment type="caution">
    <text evidence="7">The sequence shown here is derived from an EMBL/GenBank/DDBJ whole genome shotgun (WGS) entry which is preliminary data.</text>
</comment>
<dbReference type="Pfam" id="PF00450">
    <property type="entry name" value="Peptidase_S10"/>
    <property type="match status" value="1"/>
</dbReference>
<comment type="similarity">
    <text evidence="1">Belongs to the peptidase S10 family.</text>
</comment>